<dbReference type="AlphaFoldDB" id="A0AA88WLE8"/>
<dbReference type="InterPro" id="IPR036291">
    <property type="entry name" value="NAD(P)-bd_dom_sf"/>
</dbReference>
<proteinExistence type="predicted"/>
<dbReference type="InterPro" id="IPR011032">
    <property type="entry name" value="GroES-like_sf"/>
</dbReference>
<evidence type="ECO:0008006" key="3">
    <source>
        <dbReference type="Google" id="ProtNLM"/>
    </source>
</evidence>
<comment type="caution">
    <text evidence="1">The sequence shown here is derived from an EMBL/GenBank/DDBJ whole genome shotgun (WGS) entry which is preliminary data.</text>
</comment>
<reference evidence="1" key="1">
    <citation type="submission" date="2022-12" db="EMBL/GenBank/DDBJ databases">
        <title>Draft genome assemblies for two species of Escallonia (Escalloniales).</title>
        <authorList>
            <person name="Chanderbali A."/>
            <person name="Dervinis C."/>
            <person name="Anghel I."/>
            <person name="Soltis D."/>
            <person name="Soltis P."/>
            <person name="Zapata F."/>
        </authorList>
    </citation>
    <scope>NUCLEOTIDE SEQUENCE</scope>
    <source>
        <strain evidence="1">UCBG64.0493</strain>
        <tissue evidence="1">Leaf</tissue>
    </source>
</reference>
<gene>
    <name evidence="1" type="ORF">RJ639_039986</name>
</gene>
<dbReference type="EMBL" id="JAVXUP010000396">
    <property type="protein sequence ID" value="KAK3028959.1"/>
    <property type="molecule type" value="Genomic_DNA"/>
</dbReference>
<sequence>MAKAEKVKNKQVLFKNYIDGFPKESDMYISTENTIRLKLPQGSNGVLVKNLVLSCNPFMRLLMHKSDDNGLFGLYSCFTSLLRILSELAIGISLIAIKPITGYGVAKILDSGNAKFQKGDLVWGMTGFEEYGIIAETESLFKIEHTDVPLSYYTGILVHPKKGETVFVSAVSGAVGQLAGQLAKLMGCYVVGSAGSKEKVTFLITFV</sequence>
<dbReference type="PANTHER" id="PTHR43205:SF7">
    <property type="entry name" value="PROSTAGLANDIN REDUCTASE 1"/>
    <property type="match status" value="1"/>
</dbReference>
<name>A0AA88WLE8_9ASTE</name>
<dbReference type="InterPro" id="IPR045010">
    <property type="entry name" value="MDR_fam"/>
</dbReference>
<keyword evidence="2" id="KW-1185">Reference proteome</keyword>
<dbReference type="PANTHER" id="PTHR43205">
    <property type="entry name" value="PROSTAGLANDIN REDUCTASE"/>
    <property type="match status" value="1"/>
</dbReference>
<protein>
    <recommendedName>
        <fullName evidence="3">Oxidoreductase N-terminal domain-containing protein</fullName>
    </recommendedName>
</protein>
<organism evidence="1 2">
    <name type="scientific">Escallonia herrerae</name>
    <dbReference type="NCBI Taxonomy" id="1293975"/>
    <lineage>
        <taxon>Eukaryota</taxon>
        <taxon>Viridiplantae</taxon>
        <taxon>Streptophyta</taxon>
        <taxon>Embryophyta</taxon>
        <taxon>Tracheophyta</taxon>
        <taxon>Spermatophyta</taxon>
        <taxon>Magnoliopsida</taxon>
        <taxon>eudicotyledons</taxon>
        <taxon>Gunneridae</taxon>
        <taxon>Pentapetalae</taxon>
        <taxon>asterids</taxon>
        <taxon>campanulids</taxon>
        <taxon>Escalloniales</taxon>
        <taxon>Escalloniaceae</taxon>
        <taxon>Escallonia</taxon>
    </lineage>
</organism>
<evidence type="ECO:0000313" key="1">
    <source>
        <dbReference type="EMBL" id="KAK3028959.1"/>
    </source>
</evidence>
<dbReference type="Gene3D" id="3.90.180.10">
    <property type="entry name" value="Medium-chain alcohol dehydrogenases, catalytic domain"/>
    <property type="match status" value="1"/>
</dbReference>
<dbReference type="GO" id="GO:0032440">
    <property type="term" value="F:2-alkenal reductase [NAD(P)H] activity"/>
    <property type="evidence" value="ECO:0007669"/>
    <property type="project" value="TreeGrafter"/>
</dbReference>
<accession>A0AA88WLE8</accession>
<evidence type="ECO:0000313" key="2">
    <source>
        <dbReference type="Proteomes" id="UP001188597"/>
    </source>
</evidence>
<dbReference type="Proteomes" id="UP001188597">
    <property type="component" value="Unassembled WGS sequence"/>
</dbReference>
<dbReference type="SUPFAM" id="SSF51735">
    <property type="entry name" value="NAD(P)-binding Rossmann-fold domains"/>
    <property type="match status" value="1"/>
</dbReference>
<dbReference type="SUPFAM" id="SSF50129">
    <property type="entry name" value="GroES-like"/>
    <property type="match status" value="1"/>
</dbReference>